<sequence length="225" mass="25446">MRIGFWNVRGFNRPLIHNGVAYLIKNYQLYLLDILETKLVASAIPRTIRRSFSGWCQTNNFDTIAGGCILVIWNSAIIDLHPEDISPQVIHCRLDRVLLNNEWLEAGLDSGAHFSPPGFLSDYSSGIVSLFDPPAPKPKPFRFFNMWANHPNFLATVENGWNVNVEGTPQFSFCRKLKALKGPLKTFNKLHYNHISIRAKEADLVLQDAQILLESDPENAAIRSS</sequence>
<dbReference type="PANTHER" id="PTHR33710">
    <property type="entry name" value="BNAC02G09200D PROTEIN"/>
    <property type="match status" value="1"/>
</dbReference>
<dbReference type="SUPFAM" id="SSF56219">
    <property type="entry name" value="DNase I-like"/>
    <property type="match status" value="1"/>
</dbReference>
<proteinExistence type="predicted"/>
<dbReference type="InterPro" id="IPR036691">
    <property type="entry name" value="Endo/exonu/phosph_ase_sf"/>
</dbReference>
<dbReference type="PANTHER" id="PTHR33710:SF71">
    <property type="entry name" value="ENDONUCLEASE_EXONUCLEASE_PHOSPHATASE DOMAIN-CONTAINING PROTEIN"/>
    <property type="match status" value="1"/>
</dbReference>
<dbReference type="EMBL" id="JACGWN010000013">
    <property type="protein sequence ID" value="KAL0410975.1"/>
    <property type="molecule type" value="Genomic_DNA"/>
</dbReference>
<evidence type="ECO:0000313" key="1">
    <source>
        <dbReference type="EMBL" id="KAL0410975.1"/>
    </source>
</evidence>
<reference evidence="1" key="1">
    <citation type="submission" date="2020-06" db="EMBL/GenBank/DDBJ databases">
        <authorList>
            <person name="Li T."/>
            <person name="Hu X."/>
            <person name="Zhang T."/>
            <person name="Song X."/>
            <person name="Zhang H."/>
            <person name="Dai N."/>
            <person name="Sheng W."/>
            <person name="Hou X."/>
            <person name="Wei L."/>
        </authorList>
    </citation>
    <scope>NUCLEOTIDE SEQUENCE</scope>
    <source>
        <strain evidence="1">KEN1</strain>
        <tissue evidence="1">Leaf</tissue>
    </source>
</reference>
<protein>
    <submittedName>
        <fullName evidence="1">Uncharacterized protein</fullName>
    </submittedName>
</protein>
<dbReference type="AlphaFoldDB" id="A0AAW2U157"/>
<gene>
    <name evidence="1" type="ORF">Slati_3687200</name>
</gene>
<accession>A0AAW2U157</accession>
<organism evidence="1">
    <name type="scientific">Sesamum latifolium</name>
    <dbReference type="NCBI Taxonomy" id="2727402"/>
    <lineage>
        <taxon>Eukaryota</taxon>
        <taxon>Viridiplantae</taxon>
        <taxon>Streptophyta</taxon>
        <taxon>Embryophyta</taxon>
        <taxon>Tracheophyta</taxon>
        <taxon>Spermatophyta</taxon>
        <taxon>Magnoliopsida</taxon>
        <taxon>eudicotyledons</taxon>
        <taxon>Gunneridae</taxon>
        <taxon>Pentapetalae</taxon>
        <taxon>asterids</taxon>
        <taxon>lamiids</taxon>
        <taxon>Lamiales</taxon>
        <taxon>Pedaliaceae</taxon>
        <taxon>Sesamum</taxon>
    </lineage>
</organism>
<comment type="caution">
    <text evidence="1">The sequence shown here is derived from an EMBL/GenBank/DDBJ whole genome shotgun (WGS) entry which is preliminary data.</text>
</comment>
<name>A0AAW2U157_9LAMI</name>
<reference evidence="1" key="2">
    <citation type="journal article" date="2024" name="Plant">
        <title>Genomic evolution and insights into agronomic trait innovations of Sesamum species.</title>
        <authorList>
            <person name="Miao H."/>
            <person name="Wang L."/>
            <person name="Qu L."/>
            <person name="Liu H."/>
            <person name="Sun Y."/>
            <person name="Le M."/>
            <person name="Wang Q."/>
            <person name="Wei S."/>
            <person name="Zheng Y."/>
            <person name="Lin W."/>
            <person name="Duan Y."/>
            <person name="Cao H."/>
            <person name="Xiong S."/>
            <person name="Wang X."/>
            <person name="Wei L."/>
            <person name="Li C."/>
            <person name="Ma Q."/>
            <person name="Ju M."/>
            <person name="Zhao R."/>
            <person name="Li G."/>
            <person name="Mu C."/>
            <person name="Tian Q."/>
            <person name="Mei H."/>
            <person name="Zhang T."/>
            <person name="Gao T."/>
            <person name="Zhang H."/>
        </authorList>
    </citation>
    <scope>NUCLEOTIDE SEQUENCE</scope>
    <source>
        <strain evidence="1">KEN1</strain>
    </source>
</reference>